<evidence type="ECO:0000313" key="1">
    <source>
        <dbReference type="EMBL" id="KAJ9492287.1"/>
    </source>
</evidence>
<protein>
    <submittedName>
        <fullName evidence="1">Uncharacterized protein</fullName>
    </submittedName>
</protein>
<accession>A0AAI9TRT9</accession>
<proteinExistence type="predicted"/>
<evidence type="ECO:0000313" key="2">
    <source>
        <dbReference type="Proteomes" id="UP001227192"/>
    </source>
</evidence>
<comment type="caution">
    <text evidence="1">The sequence shown here is derived from an EMBL/GenBank/DDBJ whole genome shotgun (WGS) entry which is preliminary data.</text>
</comment>
<keyword evidence="2" id="KW-1185">Reference proteome</keyword>
<reference evidence="1" key="1">
    <citation type="submission" date="2015-06" db="EMBL/GenBank/DDBJ databases">
        <authorList>
            <person name="Nguyen H."/>
        </authorList>
    </citation>
    <scope>NUCLEOTIDE SEQUENCE</scope>
    <source>
        <strain evidence="1">DAOM 180753</strain>
    </source>
</reference>
<organism evidence="1 2">
    <name type="scientific">Penicillium thymicola</name>
    <dbReference type="NCBI Taxonomy" id="293382"/>
    <lineage>
        <taxon>Eukaryota</taxon>
        <taxon>Fungi</taxon>
        <taxon>Dikarya</taxon>
        <taxon>Ascomycota</taxon>
        <taxon>Pezizomycotina</taxon>
        <taxon>Eurotiomycetes</taxon>
        <taxon>Eurotiomycetidae</taxon>
        <taxon>Eurotiales</taxon>
        <taxon>Aspergillaceae</taxon>
        <taxon>Penicillium</taxon>
    </lineage>
</organism>
<dbReference type="Proteomes" id="UP001227192">
    <property type="component" value="Unassembled WGS sequence"/>
</dbReference>
<gene>
    <name evidence="1" type="ORF">VN97_g947</name>
</gene>
<dbReference type="EMBL" id="LACB01000014">
    <property type="protein sequence ID" value="KAJ9492287.1"/>
    <property type="molecule type" value="Genomic_DNA"/>
</dbReference>
<reference evidence="1" key="2">
    <citation type="journal article" date="2016" name="Fungal Biol.">
        <title>Ochratoxin A production by Penicillium thymicola.</title>
        <authorList>
            <person name="Nguyen H.D.T."/>
            <person name="McMullin D.R."/>
            <person name="Ponomareva E."/>
            <person name="Riley R."/>
            <person name="Pomraning K.R."/>
            <person name="Baker S.E."/>
            <person name="Seifert K.A."/>
        </authorList>
    </citation>
    <scope>NUCLEOTIDE SEQUENCE</scope>
    <source>
        <strain evidence="1">DAOM 180753</strain>
    </source>
</reference>
<sequence>MSEIAPPRYGVIFRYCQPSHELVPMHHLLHCAFGSSTLPCGPPWILMPSQGAAQTCSTISERTEVL</sequence>
<dbReference type="AlphaFoldDB" id="A0AAI9TRT9"/>
<name>A0AAI9TRT9_PENTH</name>